<dbReference type="InterPro" id="IPR008909">
    <property type="entry name" value="DALR_anticod-bd"/>
</dbReference>
<keyword evidence="6 11" id="KW-0547">Nucleotide-binding</keyword>
<comment type="similarity">
    <text evidence="2 11 12">Belongs to the class-I aminoacyl-tRNA synthetase family.</text>
</comment>
<accession>A0AAJ4UXG3</accession>
<dbReference type="Pfam" id="PF05746">
    <property type="entry name" value="DALR_1"/>
    <property type="match status" value="1"/>
</dbReference>
<dbReference type="GO" id="GO:0005524">
    <property type="term" value="F:ATP binding"/>
    <property type="evidence" value="ECO:0007669"/>
    <property type="project" value="UniProtKB-UniRule"/>
</dbReference>
<keyword evidence="8 11" id="KW-0648">Protein biosynthesis</keyword>
<keyword evidence="7 11" id="KW-0067">ATP-binding</keyword>
<evidence type="ECO:0000256" key="7">
    <source>
        <dbReference type="ARBA" id="ARBA00022840"/>
    </source>
</evidence>
<evidence type="ECO:0000256" key="3">
    <source>
        <dbReference type="ARBA" id="ARBA00011245"/>
    </source>
</evidence>
<dbReference type="PROSITE" id="PS00178">
    <property type="entry name" value="AA_TRNA_LIGASE_I"/>
    <property type="match status" value="1"/>
</dbReference>
<comment type="catalytic activity">
    <reaction evidence="10 11">
        <text>tRNA(Arg) + L-arginine + ATP = L-arginyl-tRNA(Arg) + AMP + diphosphate</text>
        <dbReference type="Rhea" id="RHEA:20301"/>
        <dbReference type="Rhea" id="RHEA-COMP:9658"/>
        <dbReference type="Rhea" id="RHEA-COMP:9673"/>
        <dbReference type="ChEBI" id="CHEBI:30616"/>
        <dbReference type="ChEBI" id="CHEBI:32682"/>
        <dbReference type="ChEBI" id="CHEBI:33019"/>
        <dbReference type="ChEBI" id="CHEBI:78442"/>
        <dbReference type="ChEBI" id="CHEBI:78513"/>
        <dbReference type="ChEBI" id="CHEBI:456215"/>
        <dbReference type="EC" id="6.1.1.19"/>
    </reaction>
</comment>
<dbReference type="GO" id="GO:0004814">
    <property type="term" value="F:arginine-tRNA ligase activity"/>
    <property type="evidence" value="ECO:0007669"/>
    <property type="project" value="UniProtKB-UniRule"/>
</dbReference>
<dbReference type="Pfam" id="PF00750">
    <property type="entry name" value="tRNA-synt_1d"/>
    <property type="match status" value="1"/>
</dbReference>
<evidence type="ECO:0000256" key="1">
    <source>
        <dbReference type="ARBA" id="ARBA00004496"/>
    </source>
</evidence>
<dbReference type="PRINTS" id="PR01038">
    <property type="entry name" value="TRNASYNTHARG"/>
</dbReference>
<feature type="domain" description="DALR anticodon binding" evidence="13">
    <location>
        <begin position="426"/>
        <end position="540"/>
    </location>
</feature>
<sequence>MKKRVADIFKDHLGEHPPINKPKQKEFGHYAVPVFKYAKMNKQNPVEFAKNLCEKLGKCEEFESVEPLSGFVNIKLSDKFLDEFANRVLEEKENFAKGEGKEKILLEYISANPTGPLHIGHARGAIFGDALTRIGRHVGYDVVTEYYVNDAGRQITLLGLSVYLAAREILGLEVEWPDEYYRGEYIKDLAKEAIEEFGEDYFKNPVEIVENEGKKEAKFEDERLSLWAKDKMLEEIKSDIKALNVTPFDNWVSERSLYKYWDEVRKILEEHGALYEKDGKIWLKSSEYKDEKDRVVVREDGRPTYLAGDIIYHWDKFKRGFDRYINIWGADHHGYIARVKAAIKFLGFEPEKLEILLSQMVKLLKGGEPYKMSKRAGNFILVRDVVEDVGADALRFVFLTKKADTHLEFDVDDLNKQDASNPSYYVNYAHARVRSIFRNKGIDYDDVKNVELKDLSEDEKDLLFLALQIPYVLEDAFSAREPHRLTNYLIDLASEFHSFYNKNKVIGSEREDIRLKILAVVGSIIKLGLSLLGITAKEKM</sequence>
<dbReference type="Proteomes" id="UP000298805">
    <property type="component" value="Chromosome"/>
</dbReference>
<comment type="subunit">
    <text evidence="3 11">Monomer.</text>
</comment>
<evidence type="ECO:0000256" key="5">
    <source>
        <dbReference type="ARBA" id="ARBA00022598"/>
    </source>
</evidence>
<reference evidence="16 17" key="2">
    <citation type="submission" date="2018-11" db="EMBL/GenBank/DDBJ databases">
        <title>Genomic Encyclopedia of Type Strains, Phase IV (KMG-IV): sequencing the most valuable type-strain genomes for metagenomic binning, comparative biology and taxonomic classification.</title>
        <authorList>
            <person name="Goeker M."/>
        </authorList>
    </citation>
    <scope>NUCLEOTIDE SEQUENCE [LARGE SCALE GENOMIC DNA]</scope>
    <source>
        <strain evidence="16 17">DSM 27783</strain>
    </source>
</reference>
<dbReference type="InterPro" id="IPR014729">
    <property type="entry name" value="Rossmann-like_a/b/a_fold"/>
</dbReference>
<keyword evidence="4 11" id="KW-0963">Cytoplasm</keyword>
<dbReference type="InterPro" id="IPR001412">
    <property type="entry name" value="aa-tRNA-synth_I_CS"/>
</dbReference>
<keyword evidence="5 11" id="KW-0436">Ligase</keyword>
<dbReference type="PANTHER" id="PTHR11956">
    <property type="entry name" value="ARGINYL-TRNA SYNTHETASE"/>
    <property type="match status" value="1"/>
</dbReference>
<evidence type="ECO:0000313" key="16">
    <source>
        <dbReference type="EMBL" id="ROR39409.1"/>
    </source>
</evidence>
<dbReference type="InterPro" id="IPR005148">
    <property type="entry name" value="Arg-tRNA-synth_N"/>
</dbReference>
<feature type="domain" description="Arginyl tRNA synthetase N-terminal" evidence="14">
    <location>
        <begin position="3"/>
        <end position="76"/>
    </location>
</feature>
<dbReference type="PANTHER" id="PTHR11956:SF5">
    <property type="entry name" value="ARGININE--TRNA LIGASE, CYTOPLASMIC"/>
    <property type="match status" value="1"/>
</dbReference>
<dbReference type="EMBL" id="RJVK01000003">
    <property type="protein sequence ID" value="ROR39409.1"/>
    <property type="molecule type" value="Genomic_DNA"/>
</dbReference>
<evidence type="ECO:0000313" key="18">
    <source>
        <dbReference type="Proteomes" id="UP000298805"/>
    </source>
</evidence>
<dbReference type="AlphaFoldDB" id="A0AAJ4UXG3"/>
<dbReference type="NCBIfam" id="TIGR00456">
    <property type="entry name" value="argS"/>
    <property type="match status" value="1"/>
</dbReference>
<dbReference type="InterPro" id="IPR009080">
    <property type="entry name" value="tRNAsynth_Ia_anticodon-bd"/>
</dbReference>
<dbReference type="SMART" id="SM00836">
    <property type="entry name" value="DALR_1"/>
    <property type="match status" value="1"/>
</dbReference>
<dbReference type="HAMAP" id="MF_00123">
    <property type="entry name" value="Arg_tRNA_synth"/>
    <property type="match status" value="1"/>
</dbReference>
<evidence type="ECO:0000313" key="17">
    <source>
        <dbReference type="Proteomes" id="UP000272781"/>
    </source>
</evidence>
<dbReference type="Gene3D" id="3.30.1360.70">
    <property type="entry name" value="Arginyl tRNA synthetase N-terminal domain"/>
    <property type="match status" value="1"/>
</dbReference>
<name>A0AAJ4UXG3_9BACT</name>
<dbReference type="Proteomes" id="UP000272781">
    <property type="component" value="Unassembled WGS sequence"/>
</dbReference>
<dbReference type="EC" id="6.1.1.19" evidence="11"/>
<dbReference type="SUPFAM" id="SSF47323">
    <property type="entry name" value="Anticodon-binding domain of a subclass of class I aminoacyl-tRNA synthetases"/>
    <property type="match status" value="1"/>
</dbReference>
<dbReference type="SUPFAM" id="SSF52374">
    <property type="entry name" value="Nucleotidylyl transferase"/>
    <property type="match status" value="1"/>
</dbReference>
<evidence type="ECO:0000313" key="15">
    <source>
        <dbReference type="EMBL" id="QCI28821.1"/>
    </source>
</evidence>
<keyword evidence="18" id="KW-1185">Reference proteome</keyword>
<dbReference type="Gene3D" id="3.40.50.620">
    <property type="entry name" value="HUPs"/>
    <property type="match status" value="1"/>
</dbReference>
<protein>
    <recommendedName>
        <fullName evidence="11">Arginine--tRNA ligase</fullName>
        <ecNumber evidence="11">6.1.1.19</ecNumber>
    </recommendedName>
    <alternativeName>
        <fullName evidence="11">Arginyl-tRNA synthetase</fullName>
        <shortName evidence="11">ArgRS</shortName>
    </alternativeName>
</protein>
<comment type="subcellular location">
    <subcellularLocation>
        <location evidence="1 11">Cytoplasm</location>
    </subcellularLocation>
</comment>
<evidence type="ECO:0000259" key="14">
    <source>
        <dbReference type="SMART" id="SM01016"/>
    </source>
</evidence>
<evidence type="ECO:0000256" key="4">
    <source>
        <dbReference type="ARBA" id="ARBA00022490"/>
    </source>
</evidence>
<dbReference type="InterPro" id="IPR001278">
    <property type="entry name" value="Arg-tRNA-ligase"/>
</dbReference>
<dbReference type="Pfam" id="PF03485">
    <property type="entry name" value="Arg_tRNA_synt_N"/>
    <property type="match status" value="1"/>
</dbReference>
<dbReference type="InterPro" id="IPR035684">
    <property type="entry name" value="ArgRS_core"/>
</dbReference>
<dbReference type="Gene3D" id="1.10.730.10">
    <property type="entry name" value="Isoleucyl-tRNA Synthetase, Domain 1"/>
    <property type="match status" value="1"/>
</dbReference>
<dbReference type="RefSeq" id="WP_123352744.1">
    <property type="nucleotide sequence ID" value="NZ_CP027432.2"/>
</dbReference>
<dbReference type="GO" id="GO:0005737">
    <property type="term" value="C:cytoplasm"/>
    <property type="evidence" value="ECO:0007669"/>
    <property type="project" value="UniProtKB-SubCell"/>
</dbReference>
<dbReference type="EMBL" id="CP027432">
    <property type="protein sequence ID" value="QCI28821.1"/>
    <property type="molecule type" value="Genomic_DNA"/>
</dbReference>
<proteinExistence type="inferred from homology"/>
<dbReference type="FunFam" id="3.40.50.620:FF:000062">
    <property type="entry name" value="Arginine--tRNA ligase"/>
    <property type="match status" value="1"/>
</dbReference>
<evidence type="ECO:0000256" key="12">
    <source>
        <dbReference type="RuleBase" id="RU363038"/>
    </source>
</evidence>
<evidence type="ECO:0000259" key="13">
    <source>
        <dbReference type="SMART" id="SM00836"/>
    </source>
</evidence>
<organism evidence="16 17">
    <name type="scientific">Caminibacter pacificus</name>
    <dbReference type="NCBI Taxonomy" id="1424653"/>
    <lineage>
        <taxon>Bacteria</taxon>
        <taxon>Pseudomonadati</taxon>
        <taxon>Campylobacterota</taxon>
        <taxon>Epsilonproteobacteria</taxon>
        <taxon>Nautiliales</taxon>
        <taxon>Nautiliaceae</taxon>
        <taxon>Caminibacter</taxon>
    </lineage>
</organism>
<feature type="short sequence motif" description="'HIGH' region" evidence="11">
    <location>
        <begin position="111"/>
        <end position="121"/>
    </location>
</feature>
<evidence type="ECO:0000256" key="6">
    <source>
        <dbReference type="ARBA" id="ARBA00022741"/>
    </source>
</evidence>
<evidence type="ECO:0000256" key="10">
    <source>
        <dbReference type="ARBA" id="ARBA00049339"/>
    </source>
</evidence>
<dbReference type="SMART" id="SM01016">
    <property type="entry name" value="Arg_tRNA_synt_N"/>
    <property type="match status" value="1"/>
</dbReference>
<gene>
    <name evidence="11" type="primary">argS</name>
    <name evidence="15" type="ORF">C6V80_07520</name>
    <name evidence="16" type="ORF">EDC58_1349</name>
</gene>
<dbReference type="CDD" id="cd00671">
    <property type="entry name" value="ArgRS_core"/>
    <property type="match status" value="1"/>
</dbReference>
<reference evidence="15" key="3">
    <citation type="submission" date="2019-06" db="EMBL/GenBank/DDBJ databases">
        <title>A comparative analysis of the Nautiliaceae.</title>
        <authorList>
            <person name="Grosche A."/>
            <person name="Smedile F."/>
            <person name="Vetriani C."/>
        </authorList>
    </citation>
    <scope>NUCLEOTIDE SEQUENCE</scope>
    <source>
        <strain evidence="15">TB6</strain>
    </source>
</reference>
<dbReference type="SUPFAM" id="SSF55190">
    <property type="entry name" value="Arginyl-tRNA synthetase (ArgRS), N-terminal 'additional' domain"/>
    <property type="match status" value="1"/>
</dbReference>
<evidence type="ECO:0000256" key="11">
    <source>
        <dbReference type="HAMAP-Rule" id="MF_00123"/>
    </source>
</evidence>
<reference evidence="18" key="1">
    <citation type="submission" date="2018-03" db="EMBL/GenBank/DDBJ databases">
        <title>A comparative analysis of the Nautiliaceae.</title>
        <authorList>
            <person name="Grosche A."/>
            <person name="Smedile F."/>
            <person name="Vetriani C."/>
        </authorList>
    </citation>
    <scope>NUCLEOTIDE SEQUENCE [LARGE SCALE GENOMIC DNA]</scope>
    <source>
        <strain evidence="18">TB6</strain>
    </source>
</reference>
<dbReference type="InterPro" id="IPR036695">
    <property type="entry name" value="Arg-tRNA-synth_N_sf"/>
</dbReference>
<evidence type="ECO:0000256" key="2">
    <source>
        <dbReference type="ARBA" id="ARBA00005594"/>
    </source>
</evidence>
<keyword evidence="9 11" id="KW-0030">Aminoacyl-tRNA synthetase</keyword>
<dbReference type="GO" id="GO:0006420">
    <property type="term" value="P:arginyl-tRNA aminoacylation"/>
    <property type="evidence" value="ECO:0007669"/>
    <property type="project" value="UniProtKB-UniRule"/>
</dbReference>
<evidence type="ECO:0000256" key="8">
    <source>
        <dbReference type="ARBA" id="ARBA00022917"/>
    </source>
</evidence>
<evidence type="ECO:0000256" key="9">
    <source>
        <dbReference type="ARBA" id="ARBA00023146"/>
    </source>
</evidence>